<feature type="domain" description="SCP" evidence="2">
    <location>
        <begin position="263"/>
        <end position="371"/>
    </location>
</feature>
<comment type="caution">
    <text evidence="4">The sequence shown here is derived from an EMBL/GenBank/DDBJ whole genome shotgun (WGS) entry which is preliminary data.</text>
</comment>
<dbReference type="CDD" id="cd05379">
    <property type="entry name" value="CAP_bacterial"/>
    <property type="match status" value="1"/>
</dbReference>
<evidence type="ECO:0000259" key="2">
    <source>
        <dbReference type="Pfam" id="PF00188"/>
    </source>
</evidence>
<reference evidence="4" key="1">
    <citation type="submission" date="2021-01" db="EMBL/GenBank/DDBJ databases">
        <title>Genomic Encyclopedia of Type Strains, Phase IV (KMG-IV): sequencing the most valuable type-strain genomes for metagenomic binning, comparative biology and taxonomic classification.</title>
        <authorList>
            <person name="Goeker M."/>
        </authorList>
    </citation>
    <scope>NUCLEOTIDE SEQUENCE</scope>
    <source>
        <strain evidence="4">DSM 21943</strain>
    </source>
</reference>
<accession>A0ABS2SPT5</accession>
<feature type="region of interest" description="Disordered" evidence="1">
    <location>
        <begin position="59"/>
        <end position="79"/>
    </location>
</feature>
<dbReference type="PANTHER" id="PTHR31157:SF26">
    <property type="entry name" value="SCP-LIKE EXTRACELLULAR PROTEIN"/>
    <property type="match status" value="1"/>
</dbReference>
<dbReference type="InterPro" id="IPR035940">
    <property type="entry name" value="CAP_sf"/>
</dbReference>
<dbReference type="Proteomes" id="UP001179280">
    <property type="component" value="Unassembled WGS sequence"/>
</dbReference>
<dbReference type="Pfam" id="PF00188">
    <property type="entry name" value="CAP"/>
    <property type="match status" value="1"/>
</dbReference>
<name>A0ABS2SPT5_9BACI</name>
<dbReference type="PANTHER" id="PTHR31157">
    <property type="entry name" value="SCP DOMAIN-CONTAINING PROTEIN"/>
    <property type="match status" value="1"/>
</dbReference>
<dbReference type="Pfam" id="PF14504">
    <property type="entry name" value="CAP_assoc_N"/>
    <property type="match status" value="1"/>
</dbReference>
<dbReference type="InterPro" id="IPR029410">
    <property type="entry name" value="CAP_assoc"/>
</dbReference>
<evidence type="ECO:0000313" key="4">
    <source>
        <dbReference type="EMBL" id="MBM7837527.1"/>
    </source>
</evidence>
<evidence type="ECO:0000256" key="1">
    <source>
        <dbReference type="SAM" id="MobiDB-lite"/>
    </source>
</evidence>
<dbReference type="InterPro" id="IPR014044">
    <property type="entry name" value="CAP_dom"/>
</dbReference>
<proteinExistence type="predicted"/>
<gene>
    <name evidence="4" type="ORF">JOC54_000758</name>
</gene>
<dbReference type="EMBL" id="JAFBCV010000002">
    <property type="protein sequence ID" value="MBM7837527.1"/>
    <property type="molecule type" value="Genomic_DNA"/>
</dbReference>
<keyword evidence="5" id="KW-1185">Reference proteome</keyword>
<sequence length="376" mass="42708">MIKRILILLVLSVISVVLFNEYNQIPSKPVNGTFISAKQSPLFMSLKEESYTYPNRFANAEETSQPEEDEPIKEEHDADHAAESTINLGALMEGTSEEIRATLGEPDRKDPSAFGYESWIYNQFEDGYVQVAIQQGEVVSIVASGTPISGFLGNERASYSELSSLFTFEDNVPVETSAGTFTFRLTDQDQSMRPLTQVGDYWLQLYMDVHTDELSTIRLMNADVLLMQKPYSLSYTGNIPERPVLSEDAQKKVEQANEQQIFEHTNHIRKHHELNPFEWSEEVSNVAYLHSLDMHDQQFFDHISPGRGNLADRFNEGAVEFKVAGENIALKYVDGVAAVEGWLNSEGHRVNLLHQEYHYLGVGVYDEYYTQNFLKP</sequence>
<dbReference type="SUPFAM" id="SSF55797">
    <property type="entry name" value="PR-1-like"/>
    <property type="match status" value="1"/>
</dbReference>
<organism evidence="4 5">
    <name type="scientific">Shouchella xiaoxiensis</name>
    <dbReference type="NCBI Taxonomy" id="766895"/>
    <lineage>
        <taxon>Bacteria</taxon>
        <taxon>Bacillati</taxon>
        <taxon>Bacillota</taxon>
        <taxon>Bacilli</taxon>
        <taxon>Bacillales</taxon>
        <taxon>Bacillaceae</taxon>
        <taxon>Shouchella</taxon>
    </lineage>
</organism>
<evidence type="ECO:0000313" key="5">
    <source>
        <dbReference type="Proteomes" id="UP001179280"/>
    </source>
</evidence>
<protein>
    <submittedName>
        <fullName evidence="4">Uncharacterized protein YkwD</fullName>
    </submittedName>
</protein>
<evidence type="ECO:0000259" key="3">
    <source>
        <dbReference type="Pfam" id="PF14504"/>
    </source>
</evidence>
<dbReference type="RefSeq" id="WP_204464517.1">
    <property type="nucleotide sequence ID" value="NZ_JAFBCV010000002.1"/>
</dbReference>
<dbReference type="Gene3D" id="3.40.33.10">
    <property type="entry name" value="CAP"/>
    <property type="match status" value="1"/>
</dbReference>
<feature type="domain" description="CAP-associated" evidence="3">
    <location>
        <begin position="94"/>
        <end position="231"/>
    </location>
</feature>